<dbReference type="GeneID" id="130495646"/>
<organism evidence="1 2">
    <name type="scientific">Raphanus sativus</name>
    <name type="common">Radish</name>
    <name type="synonym">Raphanus raphanistrum var. sativus</name>
    <dbReference type="NCBI Taxonomy" id="3726"/>
    <lineage>
        <taxon>Eukaryota</taxon>
        <taxon>Viridiplantae</taxon>
        <taxon>Streptophyta</taxon>
        <taxon>Embryophyta</taxon>
        <taxon>Tracheophyta</taxon>
        <taxon>Spermatophyta</taxon>
        <taxon>Magnoliopsida</taxon>
        <taxon>eudicotyledons</taxon>
        <taxon>Gunneridae</taxon>
        <taxon>Pentapetalae</taxon>
        <taxon>rosids</taxon>
        <taxon>malvids</taxon>
        <taxon>Brassicales</taxon>
        <taxon>Brassicaceae</taxon>
        <taxon>Brassiceae</taxon>
        <taxon>Raphanus</taxon>
    </lineage>
</organism>
<evidence type="ECO:0000313" key="2">
    <source>
        <dbReference type="RefSeq" id="XP_056843052.1"/>
    </source>
</evidence>
<accession>A0A9W3BUU1</accession>
<reference evidence="1" key="1">
    <citation type="journal article" date="2019" name="Database">
        <title>The radish genome database (RadishGD): an integrated information resource for radish genomics.</title>
        <authorList>
            <person name="Yu H.J."/>
            <person name="Baek S."/>
            <person name="Lee Y.J."/>
            <person name="Cho A."/>
            <person name="Mun J.H."/>
        </authorList>
    </citation>
    <scope>NUCLEOTIDE SEQUENCE [LARGE SCALE GENOMIC DNA]</scope>
    <source>
        <strain evidence="1">cv. WK10039</strain>
    </source>
</reference>
<reference evidence="2" key="2">
    <citation type="submission" date="2025-08" db="UniProtKB">
        <authorList>
            <consortium name="RefSeq"/>
        </authorList>
    </citation>
    <scope>IDENTIFICATION</scope>
    <source>
        <tissue evidence="2">Leaf</tissue>
    </source>
</reference>
<evidence type="ECO:0000313" key="1">
    <source>
        <dbReference type="Proteomes" id="UP000504610"/>
    </source>
</evidence>
<dbReference type="Proteomes" id="UP000504610">
    <property type="component" value="Chromosome 6"/>
</dbReference>
<sequence length="112" mass="12183">MIGSLTYVVGSAQNARDRATYESLVFGERLLISERVMSEIFGEQEMLLLHRVALEMSYADRVMGRPRVTDVPQGFEIIQLDDDDDILEASEIGSTVNGTPAATGGRGFGLTG</sequence>
<dbReference type="KEGG" id="rsz:130495646"/>
<name>A0A9W3BUU1_RAPSA</name>
<dbReference type="OrthoDB" id="1108817at2759"/>
<proteinExistence type="predicted"/>
<keyword evidence="1" id="KW-1185">Reference proteome</keyword>
<dbReference type="RefSeq" id="XP_056843052.1">
    <property type="nucleotide sequence ID" value="XM_056987072.1"/>
</dbReference>
<dbReference type="AlphaFoldDB" id="A0A9W3BUU1"/>
<protein>
    <submittedName>
        <fullName evidence="2">Uncharacterized protein LOC130495646</fullName>
    </submittedName>
</protein>
<gene>
    <name evidence="2" type="primary">LOC130495646</name>
</gene>